<dbReference type="SUPFAM" id="SSF52172">
    <property type="entry name" value="CheY-like"/>
    <property type="match status" value="1"/>
</dbReference>
<dbReference type="AlphaFoldDB" id="A0A7C9QU93"/>
<dbReference type="InterPro" id="IPR000792">
    <property type="entry name" value="Tscrpt_reg_LuxR_C"/>
</dbReference>
<dbReference type="InterPro" id="IPR039420">
    <property type="entry name" value="WalR-like"/>
</dbReference>
<dbReference type="InterPro" id="IPR011006">
    <property type="entry name" value="CheY-like_superfamily"/>
</dbReference>
<evidence type="ECO:0000256" key="1">
    <source>
        <dbReference type="ARBA" id="ARBA00023125"/>
    </source>
</evidence>
<dbReference type="InterPro" id="IPR016032">
    <property type="entry name" value="Sig_transdc_resp-reg_C-effctor"/>
</dbReference>
<evidence type="ECO:0000259" key="3">
    <source>
        <dbReference type="PROSITE" id="PS50110"/>
    </source>
</evidence>
<sequence>MSEHVQRPRILFVDDEPAVLDGLRRVLAAQARSWDMSFETDPLRARARALENTFQVIVSDLRMPGLGGLELIAQLKQAGCPSVCLVLTGTGDMEAALDAINRGGVFRFFTKPCSAETVRQGIADALAVVASRNGHGLALAALDRMPFAAFALDRGFKVLFTNRAGSDLLKAGTVMRTDGGGTVRATTVAETAILHQTVGATATDGESRVVALTDDDDCRYSALVEAAADVGDGAAVLLFLREMDQCRVPAAAVLEKLFGLNPSEARLAHALASGFDIREAAEAQGVTLSTARTYLKRLFQKTGANRQAELVRMLLGAVPGL</sequence>
<accession>A0A7C9QU93</accession>
<keyword evidence="1" id="KW-0238">DNA-binding</keyword>
<dbReference type="Gene3D" id="3.40.50.2300">
    <property type="match status" value="1"/>
</dbReference>
<dbReference type="InterPro" id="IPR001789">
    <property type="entry name" value="Sig_transdc_resp-reg_receiver"/>
</dbReference>
<dbReference type="SMART" id="SM00421">
    <property type="entry name" value="HTH_LUXR"/>
    <property type="match status" value="1"/>
</dbReference>
<dbReference type="PANTHER" id="PTHR43214:SF44">
    <property type="entry name" value="TWO-COMPONENT RESPONSE REGULATOR"/>
    <property type="match status" value="1"/>
</dbReference>
<dbReference type="GO" id="GO:0000160">
    <property type="term" value="P:phosphorelay signal transduction system"/>
    <property type="evidence" value="ECO:0007669"/>
    <property type="project" value="InterPro"/>
</dbReference>
<dbReference type="RefSeq" id="WP_163679495.1">
    <property type="nucleotide sequence ID" value="NZ_JAAIYP010000038.1"/>
</dbReference>
<dbReference type="Gene3D" id="1.10.10.10">
    <property type="entry name" value="Winged helix-like DNA-binding domain superfamily/Winged helix DNA-binding domain"/>
    <property type="match status" value="1"/>
</dbReference>
<keyword evidence="2" id="KW-0597">Phosphoprotein</keyword>
<proteinExistence type="predicted"/>
<dbReference type="InterPro" id="IPR036388">
    <property type="entry name" value="WH-like_DNA-bd_sf"/>
</dbReference>
<name>A0A7C9QU93_9PROT</name>
<protein>
    <submittedName>
        <fullName evidence="4">Response regulator</fullName>
    </submittedName>
</protein>
<feature type="domain" description="Response regulatory" evidence="3">
    <location>
        <begin position="9"/>
        <end position="126"/>
    </location>
</feature>
<dbReference type="PANTHER" id="PTHR43214">
    <property type="entry name" value="TWO-COMPONENT RESPONSE REGULATOR"/>
    <property type="match status" value="1"/>
</dbReference>
<dbReference type="GO" id="GO:0003677">
    <property type="term" value="F:DNA binding"/>
    <property type="evidence" value="ECO:0007669"/>
    <property type="project" value="UniProtKB-KW"/>
</dbReference>
<dbReference type="EMBL" id="JAAIYP010000038">
    <property type="protein sequence ID" value="NFV80724.1"/>
    <property type="molecule type" value="Genomic_DNA"/>
</dbReference>
<keyword evidence="5" id="KW-1185">Reference proteome</keyword>
<dbReference type="SMART" id="SM00448">
    <property type="entry name" value="REC"/>
    <property type="match status" value="1"/>
</dbReference>
<dbReference type="PROSITE" id="PS50110">
    <property type="entry name" value="RESPONSE_REGULATORY"/>
    <property type="match status" value="1"/>
</dbReference>
<dbReference type="Proteomes" id="UP000480684">
    <property type="component" value="Unassembled WGS sequence"/>
</dbReference>
<dbReference type="Pfam" id="PF00072">
    <property type="entry name" value="Response_reg"/>
    <property type="match status" value="1"/>
</dbReference>
<evidence type="ECO:0000256" key="2">
    <source>
        <dbReference type="PROSITE-ProRule" id="PRU00169"/>
    </source>
</evidence>
<feature type="modified residue" description="4-aspartylphosphate" evidence="2">
    <location>
        <position position="60"/>
    </location>
</feature>
<gene>
    <name evidence="4" type="ORF">G4223_11455</name>
</gene>
<evidence type="ECO:0000313" key="5">
    <source>
        <dbReference type="Proteomes" id="UP000480684"/>
    </source>
</evidence>
<organism evidence="4 5">
    <name type="scientific">Magnetospirillum aberrantis SpK</name>
    <dbReference type="NCBI Taxonomy" id="908842"/>
    <lineage>
        <taxon>Bacteria</taxon>
        <taxon>Pseudomonadati</taxon>
        <taxon>Pseudomonadota</taxon>
        <taxon>Alphaproteobacteria</taxon>
        <taxon>Rhodospirillales</taxon>
        <taxon>Rhodospirillaceae</taxon>
        <taxon>Magnetospirillum</taxon>
    </lineage>
</organism>
<dbReference type="SUPFAM" id="SSF46894">
    <property type="entry name" value="C-terminal effector domain of the bipartite response regulators"/>
    <property type="match status" value="1"/>
</dbReference>
<evidence type="ECO:0000313" key="4">
    <source>
        <dbReference type="EMBL" id="NFV80724.1"/>
    </source>
</evidence>
<dbReference type="GO" id="GO:0006355">
    <property type="term" value="P:regulation of DNA-templated transcription"/>
    <property type="evidence" value="ECO:0007669"/>
    <property type="project" value="InterPro"/>
</dbReference>
<comment type="caution">
    <text evidence="4">The sequence shown here is derived from an EMBL/GenBank/DDBJ whole genome shotgun (WGS) entry which is preliminary data.</text>
</comment>
<reference evidence="4 5" key="1">
    <citation type="submission" date="2020-02" db="EMBL/GenBank/DDBJ databases">
        <authorList>
            <person name="Dziuba M."/>
            <person name="Kuznetsov B."/>
            <person name="Mardanov A."/>
            <person name="Ravin N."/>
            <person name="Grouzdev D."/>
        </authorList>
    </citation>
    <scope>NUCLEOTIDE SEQUENCE [LARGE SCALE GENOMIC DNA]</scope>
    <source>
        <strain evidence="4 5">SpK</strain>
    </source>
</reference>